<evidence type="ECO:0000313" key="1">
    <source>
        <dbReference type="EMBL" id="CAF2128410.1"/>
    </source>
</evidence>
<dbReference type="EMBL" id="CAJNRE010014532">
    <property type="protein sequence ID" value="CAF2128410.1"/>
    <property type="molecule type" value="Genomic_DNA"/>
</dbReference>
<gene>
    <name evidence="1" type="ORF">MBJ925_LOCUS27153</name>
</gene>
<dbReference type="Proteomes" id="UP000663824">
    <property type="component" value="Unassembled WGS sequence"/>
</dbReference>
<sequence>MIVDYSADKNGSIYVANGSANHIIQYKSDHLTIISFMDAGVFSPYTFQRMTIDTNGTDYTCEYRTSYSSYSYSYSTYYRIQRYDSTNTIFVTTLFGETICGTPPNQFCGCNDMFIDQRNLICCSDSLNHIVINITTINPQVTVVAGITNTPRSQLNQLNGPQDIFVDTTGILFVFDSGNNRMLIFLAGSRYGVHLFTPSYNMYSYGSGGLNVASAGSAYTFWSSLQR</sequence>
<dbReference type="SUPFAM" id="SSF101898">
    <property type="entry name" value="NHL repeat"/>
    <property type="match status" value="1"/>
</dbReference>
<evidence type="ECO:0000313" key="2">
    <source>
        <dbReference type="Proteomes" id="UP000663824"/>
    </source>
</evidence>
<comment type="caution">
    <text evidence="1">The sequence shown here is derived from an EMBL/GenBank/DDBJ whole genome shotgun (WGS) entry which is preliminary data.</text>
</comment>
<dbReference type="AlphaFoldDB" id="A0A816VST1"/>
<name>A0A816VST1_9BILA</name>
<organism evidence="1 2">
    <name type="scientific">Rotaria magnacalcarata</name>
    <dbReference type="NCBI Taxonomy" id="392030"/>
    <lineage>
        <taxon>Eukaryota</taxon>
        <taxon>Metazoa</taxon>
        <taxon>Spiralia</taxon>
        <taxon>Gnathifera</taxon>
        <taxon>Rotifera</taxon>
        <taxon>Eurotatoria</taxon>
        <taxon>Bdelloidea</taxon>
        <taxon>Philodinida</taxon>
        <taxon>Philodinidae</taxon>
        <taxon>Rotaria</taxon>
    </lineage>
</organism>
<accession>A0A816VST1</accession>
<reference evidence="1" key="1">
    <citation type="submission" date="2021-02" db="EMBL/GenBank/DDBJ databases">
        <authorList>
            <person name="Nowell W R."/>
        </authorList>
    </citation>
    <scope>NUCLEOTIDE SEQUENCE</scope>
</reference>
<dbReference type="Gene3D" id="2.120.10.30">
    <property type="entry name" value="TolB, C-terminal domain"/>
    <property type="match status" value="1"/>
</dbReference>
<protein>
    <submittedName>
        <fullName evidence="1">Uncharacterized protein</fullName>
    </submittedName>
</protein>
<dbReference type="InterPro" id="IPR011042">
    <property type="entry name" value="6-blade_b-propeller_TolB-like"/>
</dbReference>
<proteinExistence type="predicted"/>